<sequence length="69" mass="7757">MRHTLMLNLDEALALQLDELSQHFRLSAEDTTRQAIRTAHALHRAGKNAPECKPHNTKHDMDNGGPSPF</sequence>
<keyword evidence="3" id="KW-1185">Reference proteome</keyword>
<name>A0A2T5JTN3_9RHOB</name>
<dbReference type="Proteomes" id="UP000244060">
    <property type="component" value="Unassembled WGS sequence"/>
</dbReference>
<accession>A0A2T5JTN3</accession>
<protein>
    <submittedName>
        <fullName evidence="2">Uncharacterized protein</fullName>
    </submittedName>
</protein>
<gene>
    <name evidence="2" type="ORF">C8J28_1217</name>
</gene>
<proteinExistence type="predicted"/>
<organism evidence="2 3">
    <name type="scientific">Cereibacter azotoformans</name>
    <dbReference type="NCBI Taxonomy" id="43057"/>
    <lineage>
        <taxon>Bacteria</taxon>
        <taxon>Pseudomonadati</taxon>
        <taxon>Pseudomonadota</taxon>
        <taxon>Alphaproteobacteria</taxon>
        <taxon>Rhodobacterales</taxon>
        <taxon>Paracoccaceae</taxon>
        <taxon>Cereibacter</taxon>
    </lineage>
</organism>
<evidence type="ECO:0000313" key="2">
    <source>
        <dbReference type="EMBL" id="PTR13519.1"/>
    </source>
</evidence>
<comment type="caution">
    <text evidence="2">The sequence shown here is derived from an EMBL/GenBank/DDBJ whole genome shotgun (WGS) entry which is preliminary data.</text>
</comment>
<reference evidence="2 3" key="1">
    <citation type="submission" date="2018-04" db="EMBL/GenBank/DDBJ databases">
        <title>Genomic Encyclopedia of Type Strains, Phase III (KMG-III): the genomes of soil and plant-associated and newly described type strains.</title>
        <authorList>
            <person name="Whitman W."/>
        </authorList>
    </citation>
    <scope>NUCLEOTIDE SEQUENCE [LARGE SCALE GENOMIC DNA]</scope>
    <source>
        <strain evidence="2 3">KA25</strain>
    </source>
</reference>
<evidence type="ECO:0000313" key="3">
    <source>
        <dbReference type="Proteomes" id="UP000244060"/>
    </source>
</evidence>
<dbReference type="EMBL" id="QAOT01000021">
    <property type="protein sequence ID" value="PTR13519.1"/>
    <property type="molecule type" value="Genomic_DNA"/>
</dbReference>
<feature type="compositionally biased region" description="Basic and acidic residues" evidence="1">
    <location>
        <begin position="50"/>
        <end position="62"/>
    </location>
</feature>
<evidence type="ECO:0000256" key="1">
    <source>
        <dbReference type="SAM" id="MobiDB-lite"/>
    </source>
</evidence>
<dbReference type="AlphaFoldDB" id="A0A2T5JTN3"/>
<feature type="region of interest" description="Disordered" evidence="1">
    <location>
        <begin position="43"/>
        <end position="69"/>
    </location>
</feature>